<dbReference type="EMBL" id="MNQH01000039">
    <property type="protein sequence ID" value="OKY93301.1"/>
    <property type="molecule type" value="Genomic_DNA"/>
</dbReference>
<reference evidence="1 2" key="1">
    <citation type="journal article" date="2016" name="Nat. Biotechnol.">
        <title>Measurement of bacterial replication rates in microbial communities.</title>
        <authorList>
            <person name="Brown C.T."/>
            <person name="Olm M.R."/>
            <person name="Thomas B.C."/>
            <person name="Banfield J.F."/>
        </authorList>
    </citation>
    <scope>NUCLEOTIDE SEQUENCE [LARGE SCALE GENOMIC DNA]</scope>
    <source>
        <strain evidence="1">CAG:67_53_122</strain>
    </source>
</reference>
<evidence type="ECO:0000313" key="2">
    <source>
        <dbReference type="Proteomes" id="UP000187417"/>
    </source>
</evidence>
<organism evidence="1 2">
    <name type="scientific">Alistipes putredinis</name>
    <dbReference type="NCBI Taxonomy" id="28117"/>
    <lineage>
        <taxon>Bacteria</taxon>
        <taxon>Pseudomonadati</taxon>
        <taxon>Bacteroidota</taxon>
        <taxon>Bacteroidia</taxon>
        <taxon>Bacteroidales</taxon>
        <taxon>Rikenellaceae</taxon>
        <taxon>Alistipes</taxon>
    </lineage>
</organism>
<dbReference type="Proteomes" id="UP000187417">
    <property type="component" value="Unassembled WGS sequence"/>
</dbReference>
<accession>A0A1Q6F347</accession>
<protein>
    <submittedName>
        <fullName evidence="1">Uncharacterized protein</fullName>
    </submittedName>
</protein>
<gene>
    <name evidence="1" type="ORF">BHV66_09525</name>
</gene>
<name>A0A1Q6F347_9BACT</name>
<proteinExistence type="predicted"/>
<dbReference type="AlphaFoldDB" id="A0A1Q6F347"/>
<comment type="caution">
    <text evidence="1">The sequence shown here is derived from an EMBL/GenBank/DDBJ whole genome shotgun (WGS) entry which is preliminary data.</text>
</comment>
<evidence type="ECO:0000313" key="1">
    <source>
        <dbReference type="EMBL" id="OKY93301.1"/>
    </source>
</evidence>
<sequence>MTNQVTSIEQSKRLLELGVPAEMASMVWDTISLASHPILREWDTSTDTKRWQVDRVGHVPAFTVADLLGALPSHCRMPDGAWINMEIGKWEDIWCLSYYQMASGSDEVLCGGAGREYYLSVQSTQLINLLYGAVEWLLSKKCKLKI</sequence>
<dbReference type="RefSeq" id="WP_227088712.1">
    <property type="nucleotide sequence ID" value="NZ_BAAFLA010000008.1"/>
</dbReference>